<feature type="compositionally biased region" description="Acidic residues" evidence="6">
    <location>
        <begin position="164"/>
        <end position="177"/>
    </location>
</feature>
<gene>
    <name evidence="8" type="ORF">BCR37DRAFT_280697</name>
</gene>
<dbReference type="FunFam" id="3.30.30.170:FF:000002">
    <property type="entry name" value="Eukaryotic translation initiation factor 5"/>
    <property type="match status" value="1"/>
</dbReference>
<reference evidence="8 9" key="1">
    <citation type="submission" date="2016-07" db="EMBL/GenBank/DDBJ databases">
        <title>Pervasive Adenine N6-methylation of Active Genes in Fungi.</title>
        <authorList>
            <consortium name="DOE Joint Genome Institute"/>
            <person name="Mondo S.J."/>
            <person name="Dannebaum R.O."/>
            <person name="Kuo R.C."/>
            <person name="Labutti K."/>
            <person name="Haridas S."/>
            <person name="Kuo A."/>
            <person name="Salamov A."/>
            <person name="Ahrendt S.R."/>
            <person name="Lipzen A."/>
            <person name="Sullivan W."/>
            <person name="Andreopoulos W.B."/>
            <person name="Clum A."/>
            <person name="Lindquist E."/>
            <person name="Daum C."/>
            <person name="Ramamoorthy G.K."/>
            <person name="Gryganskyi A."/>
            <person name="Culley D."/>
            <person name="Magnuson J.K."/>
            <person name="James T.Y."/>
            <person name="O'Malley M.A."/>
            <person name="Stajich J.E."/>
            <person name="Spatafora J.W."/>
            <person name="Visel A."/>
            <person name="Grigoriev I.V."/>
        </authorList>
    </citation>
    <scope>NUCLEOTIDE SEQUENCE [LARGE SCALE GENOMIC DNA]</scope>
    <source>
        <strain evidence="8 9">12-1054</strain>
    </source>
</reference>
<dbReference type="SMART" id="SM00515">
    <property type="entry name" value="eIF5C"/>
    <property type="match status" value="1"/>
</dbReference>
<dbReference type="AlphaFoldDB" id="A0A1Y2FIP2"/>
<dbReference type="InterPro" id="IPR016190">
    <property type="entry name" value="Transl_init_fac_IF2/IF5_Zn-bd"/>
</dbReference>
<dbReference type="FunFam" id="1.25.40.180:FF:000031">
    <property type="entry name" value="Eukaryotic translation initiation factor 5"/>
    <property type="match status" value="1"/>
</dbReference>
<proteinExistence type="inferred from homology"/>
<comment type="similarity">
    <text evidence="1">Belongs to the eIF-2-beta/eIF-5 family.</text>
</comment>
<dbReference type="OrthoDB" id="10250831at2759"/>
<dbReference type="SUPFAM" id="SSF100966">
    <property type="entry name" value="Translation initiation factor 2 beta, aIF2beta, N-terminal domain"/>
    <property type="match status" value="1"/>
</dbReference>
<dbReference type="Proteomes" id="UP000193685">
    <property type="component" value="Unassembled WGS sequence"/>
</dbReference>
<protein>
    <submittedName>
        <fullName evidence="8">Domain found in IF2B/IF5-domain-containing protein</fullName>
    </submittedName>
</protein>
<evidence type="ECO:0000313" key="9">
    <source>
        <dbReference type="Proteomes" id="UP000193685"/>
    </source>
</evidence>
<accession>A0A1Y2FIP2</accession>
<dbReference type="InterPro" id="IPR016024">
    <property type="entry name" value="ARM-type_fold"/>
</dbReference>
<dbReference type="PANTHER" id="PTHR23001:SF7">
    <property type="entry name" value="EUKARYOTIC TRANSLATION INITIATION FACTOR 5"/>
    <property type="match status" value="1"/>
</dbReference>
<keyword evidence="5" id="KW-0342">GTP-binding</keyword>
<dbReference type="SUPFAM" id="SSF48371">
    <property type="entry name" value="ARM repeat"/>
    <property type="match status" value="1"/>
</dbReference>
<dbReference type="RefSeq" id="XP_040726115.1">
    <property type="nucleotide sequence ID" value="XM_040866822.1"/>
</dbReference>
<dbReference type="FunFam" id="2.20.25.350:FF:000001">
    <property type="entry name" value="Eukaryotic translation initiation factor 5"/>
    <property type="match status" value="1"/>
</dbReference>
<dbReference type="SMART" id="SM00653">
    <property type="entry name" value="eIF2B_5"/>
    <property type="match status" value="1"/>
</dbReference>
<dbReference type="Gene3D" id="2.20.25.350">
    <property type="match status" value="1"/>
</dbReference>
<evidence type="ECO:0000256" key="2">
    <source>
        <dbReference type="ARBA" id="ARBA00022540"/>
    </source>
</evidence>
<dbReference type="GO" id="GO:0071074">
    <property type="term" value="F:eukaryotic initiation factor eIF2 binding"/>
    <property type="evidence" value="ECO:0007669"/>
    <property type="project" value="TreeGrafter"/>
</dbReference>
<dbReference type="Gene3D" id="1.25.40.180">
    <property type="match status" value="1"/>
</dbReference>
<organism evidence="8 9">
    <name type="scientific">Protomyces lactucae-debilis</name>
    <dbReference type="NCBI Taxonomy" id="2754530"/>
    <lineage>
        <taxon>Eukaryota</taxon>
        <taxon>Fungi</taxon>
        <taxon>Dikarya</taxon>
        <taxon>Ascomycota</taxon>
        <taxon>Taphrinomycotina</taxon>
        <taxon>Taphrinomycetes</taxon>
        <taxon>Taphrinales</taxon>
        <taxon>Protomycetaceae</taxon>
        <taxon>Protomyces</taxon>
    </lineage>
</organism>
<keyword evidence="4" id="KW-0648">Protein biosynthesis</keyword>
<dbReference type="CDD" id="cd11561">
    <property type="entry name" value="W2_eIF5"/>
    <property type="match status" value="1"/>
</dbReference>
<dbReference type="InterPro" id="IPR045196">
    <property type="entry name" value="IF2/IF5"/>
</dbReference>
<dbReference type="GO" id="GO:0003743">
    <property type="term" value="F:translation initiation factor activity"/>
    <property type="evidence" value="ECO:0007669"/>
    <property type="project" value="UniProtKB-KW"/>
</dbReference>
<evidence type="ECO:0000259" key="7">
    <source>
        <dbReference type="PROSITE" id="PS51363"/>
    </source>
</evidence>
<dbReference type="SUPFAM" id="SSF75689">
    <property type="entry name" value="Zinc-binding domain of translation initiation factor 2 beta"/>
    <property type="match status" value="1"/>
</dbReference>
<feature type="region of interest" description="Disordered" evidence="6">
    <location>
        <begin position="140"/>
        <end position="177"/>
    </location>
</feature>
<dbReference type="GO" id="GO:0005525">
    <property type="term" value="F:GTP binding"/>
    <property type="evidence" value="ECO:0007669"/>
    <property type="project" value="UniProtKB-KW"/>
</dbReference>
<name>A0A1Y2FIP2_PROLT</name>
<dbReference type="Pfam" id="PF02020">
    <property type="entry name" value="W2"/>
    <property type="match status" value="1"/>
</dbReference>
<evidence type="ECO:0000313" key="8">
    <source>
        <dbReference type="EMBL" id="ORY83820.1"/>
    </source>
</evidence>
<evidence type="ECO:0000256" key="5">
    <source>
        <dbReference type="ARBA" id="ARBA00023134"/>
    </source>
</evidence>
<dbReference type="PROSITE" id="PS51363">
    <property type="entry name" value="W2"/>
    <property type="match status" value="1"/>
</dbReference>
<keyword evidence="3" id="KW-0547">Nucleotide-binding</keyword>
<dbReference type="InterPro" id="IPR003307">
    <property type="entry name" value="W2_domain"/>
</dbReference>
<dbReference type="Pfam" id="PF01873">
    <property type="entry name" value="eIF-5_eIF-2B"/>
    <property type="match status" value="1"/>
</dbReference>
<dbReference type="STRING" id="56484.A0A1Y2FIP2"/>
<evidence type="ECO:0000256" key="6">
    <source>
        <dbReference type="SAM" id="MobiDB-lite"/>
    </source>
</evidence>
<evidence type="ECO:0000256" key="3">
    <source>
        <dbReference type="ARBA" id="ARBA00022741"/>
    </source>
</evidence>
<keyword evidence="2" id="KW-0396">Initiation factor</keyword>
<evidence type="ECO:0000256" key="1">
    <source>
        <dbReference type="ARBA" id="ARBA00010397"/>
    </source>
</evidence>
<dbReference type="GO" id="GO:0005092">
    <property type="term" value="F:GDP-dissociation inhibitor activity"/>
    <property type="evidence" value="ECO:0007669"/>
    <property type="project" value="TreeGrafter"/>
</dbReference>
<feature type="domain" description="W2" evidence="7">
    <location>
        <begin position="234"/>
        <end position="389"/>
    </location>
</feature>
<dbReference type="GO" id="GO:0005829">
    <property type="term" value="C:cytosol"/>
    <property type="evidence" value="ECO:0007669"/>
    <property type="project" value="TreeGrafter"/>
</dbReference>
<comment type="caution">
    <text evidence="8">The sequence shown here is derived from an EMBL/GenBank/DDBJ whole genome shotgun (WGS) entry which is preliminary data.</text>
</comment>
<dbReference type="GO" id="GO:0001732">
    <property type="term" value="P:formation of cytoplasmic translation initiation complex"/>
    <property type="evidence" value="ECO:0007669"/>
    <property type="project" value="TreeGrafter"/>
</dbReference>
<dbReference type="PANTHER" id="PTHR23001">
    <property type="entry name" value="EUKARYOTIC TRANSLATION INITIATION FACTOR"/>
    <property type="match status" value="1"/>
</dbReference>
<dbReference type="OMA" id="YRYKMEK"/>
<dbReference type="GeneID" id="63783421"/>
<dbReference type="EMBL" id="MCFI01000007">
    <property type="protein sequence ID" value="ORY83820.1"/>
    <property type="molecule type" value="Genomic_DNA"/>
</dbReference>
<dbReference type="InterPro" id="IPR016189">
    <property type="entry name" value="Transl_init_fac_IF2/IF5_N"/>
</dbReference>
<keyword evidence="9" id="KW-1185">Reference proteome</keyword>
<dbReference type="Gene3D" id="3.30.30.170">
    <property type="match status" value="1"/>
</dbReference>
<sequence length="391" mass="43558">MSGMINIRRDVQDSFYRYKMPKIQSKIEGKGNGIKTVVPNMSDIAKALARPPLYTTKYFGFELGAQVICNAEVDRYIVNGAHDAGKLQDTLDGFIDKFVLCRACKNPETELVISKTGDINRDCKACGKITPVDLRHKLANVIMKNPPEKKKKSKKGKKEKDASDEGEAEEEMLAADSDDELTRSIQMAAASLPTNNADVKDEEWTVDTSDAAVKARVADLAGVEKLTLDDDDEEEAGETSYDVLGSWIEEEKTPSDVDIFKKAQELGIEAKHRTLAVIVQCVFDENILKQIPKYAALLTKMNTSEKHEKALLGGIERVIGKQNPDLLSGTSKILMTLYENDLVSEEVLTKWGAKASKKYVDRDTSKKIRKAAEPFLKWLEEAEDESEEESE</sequence>
<dbReference type="InterPro" id="IPR002735">
    <property type="entry name" value="Transl_init_fac_IF2/IF5_dom"/>
</dbReference>
<evidence type="ECO:0000256" key="4">
    <source>
        <dbReference type="ARBA" id="ARBA00022917"/>
    </source>
</evidence>